<feature type="compositionally biased region" description="Basic and acidic residues" evidence="1">
    <location>
        <begin position="36"/>
        <end position="55"/>
    </location>
</feature>
<protein>
    <submittedName>
        <fullName evidence="2">Uncharacterized protein</fullName>
    </submittedName>
</protein>
<dbReference type="Proteomes" id="UP000234331">
    <property type="component" value="Unassembled WGS sequence"/>
</dbReference>
<dbReference type="EMBL" id="FZMO01000528">
    <property type="protein sequence ID" value="SNQ51167.1"/>
    <property type="molecule type" value="Genomic_DNA"/>
</dbReference>
<name>A0A2I2KZU0_9ACTN</name>
<feature type="region of interest" description="Disordered" evidence="1">
    <location>
        <begin position="33"/>
        <end position="55"/>
    </location>
</feature>
<reference evidence="2 3" key="1">
    <citation type="submission" date="2017-06" db="EMBL/GenBank/DDBJ databases">
        <authorList>
            <person name="Kim H.J."/>
            <person name="Triplett B.A."/>
        </authorList>
    </citation>
    <scope>NUCLEOTIDE SEQUENCE [LARGE SCALE GENOMIC DNA]</scope>
    <source>
        <strain evidence="2">FRACA_ARgP5</strain>
    </source>
</reference>
<accession>A0A2I2KZU0</accession>
<keyword evidence="3" id="KW-1185">Reference proteome</keyword>
<organism evidence="2 3">
    <name type="scientific">Frankia canadensis</name>
    <dbReference type="NCBI Taxonomy" id="1836972"/>
    <lineage>
        <taxon>Bacteria</taxon>
        <taxon>Bacillati</taxon>
        <taxon>Actinomycetota</taxon>
        <taxon>Actinomycetes</taxon>
        <taxon>Frankiales</taxon>
        <taxon>Frankiaceae</taxon>
        <taxon>Frankia</taxon>
    </lineage>
</organism>
<sequence length="83" mass="8979">MEGKRVPGKAAPCREHPVSFCFVPQLATRSAANRPELCHDPSQRQRRSRLDTRPGIDAHRVVAGGLYVAREGRVGSGATAGEE</sequence>
<proteinExistence type="predicted"/>
<dbReference type="AlphaFoldDB" id="A0A2I2KZU0"/>
<evidence type="ECO:0000313" key="3">
    <source>
        <dbReference type="Proteomes" id="UP000234331"/>
    </source>
</evidence>
<evidence type="ECO:0000256" key="1">
    <source>
        <dbReference type="SAM" id="MobiDB-lite"/>
    </source>
</evidence>
<evidence type="ECO:0000313" key="2">
    <source>
        <dbReference type="EMBL" id="SNQ51167.1"/>
    </source>
</evidence>
<gene>
    <name evidence="2" type="ORF">FRACA_620016</name>
</gene>